<reference evidence="7 8" key="1">
    <citation type="submission" date="2020-08" db="EMBL/GenBank/DDBJ databases">
        <title>Genomic Encyclopedia of Type Strains, Phase IV (KMG-IV): sequencing the most valuable type-strain genomes for metagenomic binning, comparative biology and taxonomic classification.</title>
        <authorList>
            <person name="Goeker M."/>
        </authorList>
    </citation>
    <scope>NUCLEOTIDE SEQUENCE [LARGE SCALE GENOMIC DNA]</scope>
    <source>
        <strain evidence="7 8">DSM 22336</strain>
    </source>
</reference>
<evidence type="ECO:0000313" key="8">
    <source>
        <dbReference type="Proteomes" id="UP000555393"/>
    </source>
</evidence>
<protein>
    <submittedName>
        <fullName evidence="7">Mono/diheme cytochrome c family protein</fullName>
    </submittedName>
</protein>
<keyword evidence="3 4" id="KW-0408">Iron</keyword>
<dbReference type="Gene3D" id="1.10.760.10">
    <property type="entry name" value="Cytochrome c-like domain"/>
    <property type="match status" value="1"/>
</dbReference>
<keyword evidence="1 4" id="KW-0349">Heme</keyword>
<dbReference type="EMBL" id="JACIIU010000001">
    <property type="protein sequence ID" value="MBB6259904.1"/>
    <property type="molecule type" value="Genomic_DNA"/>
</dbReference>
<evidence type="ECO:0000256" key="1">
    <source>
        <dbReference type="ARBA" id="ARBA00022617"/>
    </source>
</evidence>
<proteinExistence type="predicted"/>
<dbReference type="PROSITE" id="PS51007">
    <property type="entry name" value="CYTC"/>
    <property type="match status" value="1"/>
</dbReference>
<dbReference type="InterPro" id="IPR009056">
    <property type="entry name" value="Cyt_c-like_dom"/>
</dbReference>
<sequence>MKNISLLVRPLALAATAATILGVAAPAALADSAGTGLSSSNTFAAQTGQELYETVCQACHMAEGKGAVGAGYYPALAKNETLAEASYPIYVLLNGLKGMPPVGQMMNDEQIAAVVTYIRTNFGNDYKEPVTAQDVADNR</sequence>
<feature type="chain" id="PRO_5032703989" evidence="5">
    <location>
        <begin position="31"/>
        <end position="139"/>
    </location>
</feature>
<keyword evidence="5" id="KW-0732">Signal</keyword>
<feature type="signal peptide" evidence="5">
    <location>
        <begin position="1"/>
        <end position="30"/>
    </location>
</feature>
<evidence type="ECO:0000256" key="5">
    <source>
        <dbReference type="SAM" id="SignalP"/>
    </source>
</evidence>
<keyword evidence="8" id="KW-1185">Reference proteome</keyword>
<evidence type="ECO:0000256" key="2">
    <source>
        <dbReference type="ARBA" id="ARBA00022723"/>
    </source>
</evidence>
<evidence type="ECO:0000256" key="3">
    <source>
        <dbReference type="ARBA" id="ARBA00023004"/>
    </source>
</evidence>
<evidence type="ECO:0000259" key="6">
    <source>
        <dbReference type="PROSITE" id="PS51007"/>
    </source>
</evidence>
<dbReference type="GO" id="GO:0020037">
    <property type="term" value="F:heme binding"/>
    <property type="evidence" value="ECO:0007669"/>
    <property type="project" value="InterPro"/>
</dbReference>
<dbReference type="AlphaFoldDB" id="A0A841M2T2"/>
<organism evidence="7 8">
    <name type="scientific">Paenochrobactrum gallinarii</name>
    <dbReference type="NCBI Taxonomy" id="643673"/>
    <lineage>
        <taxon>Bacteria</taxon>
        <taxon>Pseudomonadati</taxon>
        <taxon>Pseudomonadota</taxon>
        <taxon>Alphaproteobacteria</taxon>
        <taxon>Hyphomicrobiales</taxon>
        <taxon>Brucellaceae</taxon>
        <taxon>Paenochrobactrum</taxon>
    </lineage>
</organism>
<dbReference type="PANTHER" id="PTHR35008">
    <property type="entry name" value="BLL4482 PROTEIN-RELATED"/>
    <property type="match status" value="1"/>
</dbReference>
<evidence type="ECO:0000256" key="4">
    <source>
        <dbReference type="PROSITE-ProRule" id="PRU00433"/>
    </source>
</evidence>
<comment type="caution">
    <text evidence="7">The sequence shown here is derived from an EMBL/GenBank/DDBJ whole genome shotgun (WGS) entry which is preliminary data.</text>
</comment>
<feature type="domain" description="Cytochrome c" evidence="6">
    <location>
        <begin position="43"/>
        <end position="122"/>
    </location>
</feature>
<dbReference type="Proteomes" id="UP000555393">
    <property type="component" value="Unassembled WGS sequence"/>
</dbReference>
<gene>
    <name evidence="7" type="ORF">FHS77_000412</name>
</gene>
<dbReference type="GO" id="GO:0046872">
    <property type="term" value="F:metal ion binding"/>
    <property type="evidence" value="ECO:0007669"/>
    <property type="project" value="UniProtKB-KW"/>
</dbReference>
<dbReference type="InterPro" id="IPR051459">
    <property type="entry name" value="Cytochrome_c-type_DH"/>
</dbReference>
<dbReference type="PANTHER" id="PTHR35008:SF9">
    <property type="entry name" value="CYTOCHROME C DOMAIN-CONTAINING PROTEIN"/>
    <property type="match status" value="1"/>
</dbReference>
<dbReference type="Pfam" id="PF13442">
    <property type="entry name" value="Cytochrome_CBB3"/>
    <property type="match status" value="1"/>
</dbReference>
<evidence type="ECO:0000313" key="7">
    <source>
        <dbReference type="EMBL" id="MBB6259904.1"/>
    </source>
</evidence>
<dbReference type="RefSeq" id="WP_184219246.1">
    <property type="nucleotide sequence ID" value="NZ_JACIIU010000001.1"/>
</dbReference>
<keyword evidence="2 4" id="KW-0479">Metal-binding</keyword>
<accession>A0A841M2T2</accession>
<name>A0A841M2T2_9HYPH</name>
<dbReference type="SUPFAM" id="SSF46626">
    <property type="entry name" value="Cytochrome c"/>
    <property type="match status" value="1"/>
</dbReference>
<dbReference type="InterPro" id="IPR036909">
    <property type="entry name" value="Cyt_c-like_dom_sf"/>
</dbReference>
<dbReference type="GO" id="GO:0009055">
    <property type="term" value="F:electron transfer activity"/>
    <property type="evidence" value="ECO:0007669"/>
    <property type="project" value="InterPro"/>
</dbReference>